<keyword evidence="6" id="KW-0560">Oxidoreductase</keyword>
<keyword evidence="3" id="KW-0819">tRNA processing</keyword>
<keyword evidence="8" id="KW-0411">Iron-sulfur</keyword>
<evidence type="ECO:0000256" key="7">
    <source>
        <dbReference type="ARBA" id="ARBA00023004"/>
    </source>
</evidence>
<feature type="domain" description="4Fe-4S ferredoxin-type" evidence="9">
    <location>
        <begin position="162"/>
        <end position="194"/>
    </location>
</feature>
<dbReference type="EMBL" id="FRBG01000006">
    <property type="protein sequence ID" value="SHK84407.1"/>
    <property type="molecule type" value="Genomic_DNA"/>
</dbReference>
<dbReference type="InterPro" id="IPR017900">
    <property type="entry name" value="4Fe4S_Fe_S_CS"/>
</dbReference>
<dbReference type="Pfam" id="PF13484">
    <property type="entry name" value="Fer4_16"/>
    <property type="match status" value="1"/>
</dbReference>
<dbReference type="STRING" id="1121328.JWYL7_0365"/>
<proteinExistence type="predicted"/>
<evidence type="ECO:0000256" key="1">
    <source>
        <dbReference type="ARBA" id="ARBA00022485"/>
    </source>
</evidence>
<dbReference type="PATRIC" id="fig|1121328.3.peg.364"/>
<dbReference type="InterPro" id="IPR004453">
    <property type="entry name" value="QueG"/>
</dbReference>
<dbReference type="GO" id="GO:0008616">
    <property type="term" value="P:tRNA queuosine(34) biosynthetic process"/>
    <property type="evidence" value="ECO:0007669"/>
    <property type="project" value="UniProtKB-KW"/>
</dbReference>
<gene>
    <name evidence="10" type="ORF">JWYL7_0365</name>
    <name evidence="11" type="ORF">SAMN05661008_00991</name>
</gene>
<dbReference type="EMBL" id="LSFY01000001">
    <property type="protein sequence ID" value="KXZ39290.1"/>
    <property type="molecule type" value="Genomic_DNA"/>
</dbReference>
<evidence type="ECO:0000256" key="2">
    <source>
        <dbReference type="ARBA" id="ARBA00022490"/>
    </source>
</evidence>
<evidence type="ECO:0000256" key="3">
    <source>
        <dbReference type="ARBA" id="ARBA00022694"/>
    </source>
</evidence>
<evidence type="ECO:0000313" key="12">
    <source>
        <dbReference type="Proteomes" id="UP000092605"/>
    </source>
</evidence>
<evidence type="ECO:0000256" key="4">
    <source>
        <dbReference type="ARBA" id="ARBA00022723"/>
    </source>
</evidence>
<dbReference type="GO" id="GO:0046872">
    <property type="term" value="F:metal ion binding"/>
    <property type="evidence" value="ECO:0007669"/>
    <property type="project" value="UniProtKB-KW"/>
</dbReference>
<dbReference type="AlphaFoldDB" id="A0A150FQI1"/>
<dbReference type="GO" id="GO:0052693">
    <property type="term" value="F:epoxyqueuosine reductase activity"/>
    <property type="evidence" value="ECO:0007669"/>
    <property type="project" value="TreeGrafter"/>
</dbReference>
<keyword evidence="1" id="KW-0004">4Fe-4S</keyword>
<dbReference type="GO" id="GO:0051539">
    <property type="term" value="F:4 iron, 4 sulfur cluster binding"/>
    <property type="evidence" value="ECO:0007669"/>
    <property type="project" value="UniProtKB-KW"/>
</dbReference>
<dbReference type="Gene3D" id="3.30.70.20">
    <property type="match status" value="1"/>
</dbReference>
<dbReference type="PROSITE" id="PS00198">
    <property type="entry name" value="4FE4S_FER_1"/>
    <property type="match status" value="1"/>
</dbReference>
<organism evidence="10 12">
    <name type="scientific">Alkalithermobacter thermoalcaliphilus JW-YL-7 = DSM 7308</name>
    <dbReference type="NCBI Taxonomy" id="1121328"/>
    <lineage>
        <taxon>Bacteria</taxon>
        <taxon>Bacillati</taxon>
        <taxon>Bacillota</taxon>
        <taxon>Clostridia</taxon>
        <taxon>Peptostreptococcales</taxon>
        <taxon>Tepidibacteraceae</taxon>
        <taxon>Alkalithermobacter</taxon>
    </lineage>
</organism>
<keyword evidence="2" id="KW-0963">Cytoplasm</keyword>
<evidence type="ECO:0000313" key="13">
    <source>
        <dbReference type="Proteomes" id="UP000323392"/>
    </source>
</evidence>
<dbReference type="InterPro" id="IPR017896">
    <property type="entry name" value="4Fe4S_Fe-S-bd"/>
</dbReference>
<dbReference type="Proteomes" id="UP000092605">
    <property type="component" value="Unassembled WGS sequence"/>
</dbReference>
<protein>
    <submittedName>
        <fullName evidence="11">Epoxyqueuosine reductase</fullName>
    </submittedName>
</protein>
<evidence type="ECO:0000313" key="10">
    <source>
        <dbReference type="EMBL" id="KXZ39290.1"/>
    </source>
</evidence>
<keyword evidence="13" id="KW-1185">Reference proteome</keyword>
<reference evidence="11 13" key="2">
    <citation type="submission" date="2016-11" db="EMBL/GenBank/DDBJ databases">
        <authorList>
            <person name="Varghese N."/>
            <person name="Submissions S."/>
        </authorList>
    </citation>
    <scope>NUCLEOTIDE SEQUENCE [LARGE SCALE GENOMIC DNA]</scope>
    <source>
        <strain evidence="11 13">DSM 7308</strain>
    </source>
</reference>
<evidence type="ECO:0000256" key="6">
    <source>
        <dbReference type="ARBA" id="ARBA00023002"/>
    </source>
</evidence>
<accession>A0A150FQI1</accession>
<keyword evidence="7" id="KW-0408">Iron</keyword>
<keyword evidence="5" id="KW-0671">Queuosine biosynthesis</keyword>
<dbReference type="Proteomes" id="UP000323392">
    <property type="component" value="Unassembled WGS sequence"/>
</dbReference>
<sequence>MKHILKSFCESIGIDCIGIAEVRIYKDLEKILKERTDKGYNCGLEEKDIKKRVDPTVIIEDAKSIIVCLFPYFSGYSKDSNLSKYTHSIDYHIIIKDKLNEIGDFLKKNIKNFNYKSFVDNGPLVDRYLAYISGLGYFGVNNSIINDKYGSYVFIGYIVNNYDFESDSPLEKTCIKCGNCIKSCPGGAILGNYEIDYNRCLSYITQKKEELSDKEKELIIKNKTVFGCDICQDVCYHNKNIEHTNILDFKQNLILNLSYEEILNMSNKEFKRVYKDRSFAWRGKKILLRNLELLEK</sequence>
<dbReference type="RefSeq" id="WP_066068200.1">
    <property type="nucleotide sequence ID" value="NZ_FRBG01000006.1"/>
</dbReference>
<reference evidence="10 12" key="1">
    <citation type="submission" date="2016-02" db="EMBL/GenBank/DDBJ databases">
        <title>Draft genome sequence for Clostridium paradoxum JW-YL-7.</title>
        <authorList>
            <person name="Utturkar S.M."/>
            <person name="Lancaster A."/>
            <person name="Poole F.L."/>
            <person name="Adams M.W."/>
            <person name="Brown S.D."/>
        </authorList>
    </citation>
    <scope>NUCLEOTIDE SEQUENCE [LARGE SCALE GENOMIC DNA]</scope>
    <source>
        <strain evidence="10 12">JW-YL-7</strain>
    </source>
</reference>
<evidence type="ECO:0000259" key="9">
    <source>
        <dbReference type="PROSITE" id="PS51379"/>
    </source>
</evidence>
<dbReference type="PROSITE" id="PS51379">
    <property type="entry name" value="4FE4S_FER_2"/>
    <property type="match status" value="1"/>
</dbReference>
<evidence type="ECO:0000256" key="8">
    <source>
        <dbReference type="ARBA" id="ARBA00023014"/>
    </source>
</evidence>
<evidence type="ECO:0000313" key="11">
    <source>
        <dbReference type="EMBL" id="SHK84407.1"/>
    </source>
</evidence>
<dbReference type="OrthoDB" id="9784571at2"/>
<comment type="caution">
    <text evidence="10">The sequence shown here is derived from an EMBL/GenBank/DDBJ whole genome shotgun (WGS) entry which is preliminary data.</text>
</comment>
<keyword evidence="4" id="KW-0479">Metal-binding</keyword>
<dbReference type="PANTHER" id="PTHR30002:SF4">
    <property type="entry name" value="EPOXYQUEUOSINE REDUCTASE"/>
    <property type="match status" value="1"/>
</dbReference>
<evidence type="ECO:0000256" key="5">
    <source>
        <dbReference type="ARBA" id="ARBA00022785"/>
    </source>
</evidence>
<dbReference type="Pfam" id="PF08331">
    <property type="entry name" value="QueG_DUF1730"/>
    <property type="match status" value="1"/>
</dbReference>
<dbReference type="SUPFAM" id="SSF46548">
    <property type="entry name" value="alpha-helical ferredoxin"/>
    <property type="match status" value="1"/>
</dbReference>
<dbReference type="PANTHER" id="PTHR30002">
    <property type="entry name" value="EPOXYQUEUOSINE REDUCTASE"/>
    <property type="match status" value="1"/>
</dbReference>
<dbReference type="NCBIfam" id="TIGR00276">
    <property type="entry name" value="tRNA epoxyqueuosine(34) reductase QueG"/>
    <property type="match status" value="1"/>
</dbReference>
<name>A0A150FQI1_CLOPD</name>
<dbReference type="InterPro" id="IPR013542">
    <property type="entry name" value="QueG_DUF1730"/>
</dbReference>